<evidence type="ECO:0000313" key="4">
    <source>
        <dbReference type="Proteomes" id="UP001528912"/>
    </source>
</evidence>
<keyword evidence="3" id="KW-0121">Carboxypeptidase</keyword>
<comment type="caution">
    <text evidence="3">The sequence shown here is derived from an EMBL/GenBank/DDBJ whole genome shotgun (WGS) entry which is preliminary data.</text>
</comment>
<sequence length="414" mass="44502">MRAIRRRHSVPTVLATVSFVVALLVPSLAPASAQPPPVADLATSRPAVATSVVRFVNADTVNIRSGPSTSTTVVGQARRGTMLVGTVSGGWLRLEQTPYVGRYVSLSVLTTTRPPARRLWTGYANALVKETPASTARTLATWPAETALTGTLIHGWIQLTSGSLSGRWVFGDYLTTTDPAVPLKPVSGTSPVAAPGTTVTRYVVAPNITPAIRAGTTFTSTIMARTTNGQAFTGTYVNSSWFRITSGTYAGRYLSAALLQRSASLSAVDGRLPSVQLCPLPSNLRTVWEPVTTRYLQCSARDALLVLDRDFYAKFGVHLGIDEGYRDLAKQQYFYDLWGSPIAARPGTSNHGLGNAIDLYCPPPPGTSTQSPYSWGKPYDVWLKANALGRGWQRPAAYDKPGPGSEFWHINFVG</sequence>
<keyword evidence="3" id="KW-0645">Protease</keyword>
<gene>
    <name evidence="3" type="ORF">P4R38_05050</name>
</gene>
<evidence type="ECO:0000259" key="2">
    <source>
        <dbReference type="Pfam" id="PF02557"/>
    </source>
</evidence>
<keyword evidence="1" id="KW-0732">Signal</keyword>
<dbReference type="SUPFAM" id="SSF55166">
    <property type="entry name" value="Hedgehog/DD-peptidase"/>
    <property type="match status" value="1"/>
</dbReference>
<evidence type="ECO:0000256" key="1">
    <source>
        <dbReference type="SAM" id="SignalP"/>
    </source>
</evidence>
<feature type="chain" id="PRO_5047098636" evidence="1">
    <location>
        <begin position="34"/>
        <end position="414"/>
    </location>
</feature>
<dbReference type="InterPro" id="IPR003709">
    <property type="entry name" value="VanY-like_core_dom"/>
</dbReference>
<dbReference type="Pfam" id="PF02557">
    <property type="entry name" value="VanY"/>
    <property type="match status" value="1"/>
</dbReference>
<organism evidence="3 4">
    <name type="scientific">Luteipulveratus flavus</name>
    <dbReference type="NCBI Taxonomy" id="3031728"/>
    <lineage>
        <taxon>Bacteria</taxon>
        <taxon>Bacillati</taxon>
        <taxon>Actinomycetota</taxon>
        <taxon>Actinomycetes</taxon>
        <taxon>Micrococcales</taxon>
        <taxon>Dermacoccaceae</taxon>
        <taxon>Luteipulveratus</taxon>
    </lineage>
</organism>
<keyword evidence="3" id="KW-0378">Hydrolase</keyword>
<proteinExistence type="predicted"/>
<dbReference type="EMBL" id="JAROAV010000015">
    <property type="protein sequence ID" value="MDF8263611.1"/>
    <property type="molecule type" value="Genomic_DNA"/>
</dbReference>
<name>A0ABT6C3S6_9MICO</name>
<dbReference type="CDD" id="cd14814">
    <property type="entry name" value="Peptidase_M15"/>
    <property type="match status" value="1"/>
</dbReference>
<keyword evidence="4" id="KW-1185">Reference proteome</keyword>
<dbReference type="Proteomes" id="UP001528912">
    <property type="component" value="Unassembled WGS sequence"/>
</dbReference>
<evidence type="ECO:0000313" key="3">
    <source>
        <dbReference type="EMBL" id="MDF8263611.1"/>
    </source>
</evidence>
<protein>
    <submittedName>
        <fullName evidence="3">D-alanyl-D-alanine carboxypeptidase family protein</fullName>
    </submittedName>
</protein>
<dbReference type="GO" id="GO:0004180">
    <property type="term" value="F:carboxypeptidase activity"/>
    <property type="evidence" value="ECO:0007669"/>
    <property type="project" value="UniProtKB-KW"/>
</dbReference>
<reference evidence="3 4" key="1">
    <citation type="submission" date="2023-03" db="EMBL/GenBank/DDBJ databases">
        <title>YIM 133296 draft genome.</title>
        <authorList>
            <person name="Xiong L."/>
        </authorList>
    </citation>
    <scope>NUCLEOTIDE SEQUENCE [LARGE SCALE GENOMIC DNA]</scope>
    <source>
        <strain evidence="3 4">YIM 133296</strain>
    </source>
</reference>
<accession>A0ABT6C3S6</accession>
<dbReference type="InterPro" id="IPR009045">
    <property type="entry name" value="Zn_M74/Hedgehog-like"/>
</dbReference>
<dbReference type="Gene3D" id="3.30.1380.10">
    <property type="match status" value="1"/>
</dbReference>
<feature type="signal peptide" evidence="1">
    <location>
        <begin position="1"/>
        <end position="33"/>
    </location>
</feature>
<dbReference type="Gene3D" id="2.30.30.40">
    <property type="entry name" value="SH3 Domains"/>
    <property type="match status" value="1"/>
</dbReference>
<feature type="domain" description="D-alanyl-D-alanine carboxypeptidase-like core" evidence="2">
    <location>
        <begin position="312"/>
        <end position="414"/>
    </location>
</feature>
<dbReference type="RefSeq" id="WP_277191299.1">
    <property type="nucleotide sequence ID" value="NZ_JAROAV010000015.1"/>
</dbReference>